<comment type="caution">
    <text evidence="1">The sequence shown here is derived from an EMBL/GenBank/DDBJ whole genome shotgun (WGS) entry which is preliminary data.</text>
</comment>
<dbReference type="Proteomes" id="UP000295662">
    <property type="component" value="Unassembled WGS sequence"/>
</dbReference>
<organism evidence="1 2">
    <name type="scientific">Prosthecobacter fusiformis</name>
    <dbReference type="NCBI Taxonomy" id="48464"/>
    <lineage>
        <taxon>Bacteria</taxon>
        <taxon>Pseudomonadati</taxon>
        <taxon>Verrucomicrobiota</taxon>
        <taxon>Verrucomicrobiia</taxon>
        <taxon>Verrucomicrobiales</taxon>
        <taxon>Verrucomicrobiaceae</taxon>
        <taxon>Prosthecobacter</taxon>
    </lineage>
</organism>
<dbReference type="EMBL" id="SOCA01000001">
    <property type="protein sequence ID" value="TDU81316.1"/>
    <property type="molecule type" value="Genomic_DNA"/>
</dbReference>
<protein>
    <submittedName>
        <fullName evidence="1">Uncharacterized protein</fullName>
    </submittedName>
</protein>
<proteinExistence type="predicted"/>
<accession>A0A4R7SS55</accession>
<reference evidence="1 2" key="1">
    <citation type="submission" date="2019-03" db="EMBL/GenBank/DDBJ databases">
        <title>Genomic Encyclopedia of Archaeal and Bacterial Type Strains, Phase II (KMG-II): from individual species to whole genera.</title>
        <authorList>
            <person name="Goeker M."/>
        </authorList>
    </citation>
    <scope>NUCLEOTIDE SEQUENCE [LARGE SCALE GENOMIC DNA]</scope>
    <source>
        <strain evidence="1 2">ATCC 25309</strain>
    </source>
</reference>
<name>A0A4R7SS55_9BACT</name>
<sequence>MEAGKALNPMIAGAGCDFFFRKASAFESLTGRVWNVAPLNALRFNFLGAGGVWKKAVYDWFTAAAPASLPVQPDGGLVSLCANGSSFWLSDQSPLDLLAAKGMKQGTQDAAWTVLRELALPGYETRGRRREAMGLVAIEFDAALLVDGVIQGGAWKPTAMDALNFKGYCFLPGKAPDPHGLTWPLLKILRRHSAKDGLREFVHPHIAVPALEGGVRTVHLLGLFDAECETAWNSLSPP</sequence>
<gene>
    <name evidence="1" type="ORF">EI77_00620</name>
</gene>
<keyword evidence="2" id="KW-1185">Reference proteome</keyword>
<dbReference type="PROSITE" id="PS51257">
    <property type="entry name" value="PROKAR_LIPOPROTEIN"/>
    <property type="match status" value="1"/>
</dbReference>
<evidence type="ECO:0000313" key="1">
    <source>
        <dbReference type="EMBL" id="TDU81316.1"/>
    </source>
</evidence>
<dbReference type="AlphaFoldDB" id="A0A4R7SS55"/>
<evidence type="ECO:0000313" key="2">
    <source>
        <dbReference type="Proteomes" id="UP000295662"/>
    </source>
</evidence>